<feature type="compositionally biased region" description="Pro residues" evidence="1">
    <location>
        <begin position="130"/>
        <end position="145"/>
    </location>
</feature>
<organism evidence="2 3">
    <name type="scientific">Scylla paramamosain</name>
    <name type="common">Mud crab</name>
    <dbReference type="NCBI Taxonomy" id="85552"/>
    <lineage>
        <taxon>Eukaryota</taxon>
        <taxon>Metazoa</taxon>
        <taxon>Ecdysozoa</taxon>
        <taxon>Arthropoda</taxon>
        <taxon>Crustacea</taxon>
        <taxon>Multicrustacea</taxon>
        <taxon>Malacostraca</taxon>
        <taxon>Eumalacostraca</taxon>
        <taxon>Eucarida</taxon>
        <taxon>Decapoda</taxon>
        <taxon>Pleocyemata</taxon>
        <taxon>Brachyura</taxon>
        <taxon>Eubrachyura</taxon>
        <taxon>Portunoidea</taxon>
        <taxon>Portunidae</taxon>
        <taxon>Portuninae</taxon>
        <taxon>Scylla</taxon>
    </lineage>
</organism>
<feature type="compositionally biased region" description="Pro residues" evidence="1">
    <location>
        <begin position="65"/>
        <end position="75"/>
    </location>
</feature>
<evidence type="ECO:0000256" key="1">
    <source>
        <dbReference type="SAM" id="MobiDB-lite"/>
    </source>
</evidence>
<reference evidence="2 3" key="1">
    <citation type="submission" date="2023-03" db="EMBL/GenBank/DDBJ databases">
        <title>High-quality genome of Scylla paramamosain provides insights in environmental adaptation.</title>
        <authorList>
            <person name="Zhang L."/>
        </authorList>
    </citation>
    <scope>NUCLEOTIDE SEQUENCE [LARGE SCALE GENOMIC DNA]</scope>
    <source>
        <strain evidence="2">LZ_2023a</strain>
        <tissue evidence="2">Muscle</tissue>
    </source>
</reference>
<feature type="region of interest" description="Disordered" evidence="1">
    <location>
        <begin position="369"/>
        <end position="438"/>
    </location>
</feature>
<dbReference type="EMBL" id="JARAKH010000016">
    <property type="protein sequence ID" value="KAK8396040.1"/>
    <property type="molecule type" value="Genomic_DNA"/>
</dbReference>
<sequence length="438" mass="46205">MARASRQRMEQEEEVEVAVAEEEGWRMGMMNGGAPQLAGLFAGGMPKLRPTGKGISTSPSRSGPLLPPGRKPAPGIPSGDSADSDNTSTNNNNNSIPPSPKPSSKSNPAPPPPPPANLKPTLAGDRPNKGPLPPPPTSKPAPPRPPMDDRPAPAPPSPDGAFHPALPSKPALVGKPSLSNKPAPPRPPNGSKPSKPTLPPKITVQPNGDSLSSNKTARANSMRVNRSDLQNHRFSAEENLLPSRTLPPSHHHKSSPGHPAKPNTVGRYMGVNIVRSMTRPPTDRPPPPPISRPSVPPPSQPPPPPPSRAVTTSKPELPSSAPPQPPSRHSSHLSRSSGSEFESKFYFHTLHEFPLPITFSNCLKTYPSKNVKPMGQRRAPPPPPGPNPSTASMSSASSQSSLHFPTHTHTSPPPPPPHAPLHLQVGAKMYGTEASSHC</sequence>
<feature type="compositionally biased region" description="Pro residues" evidence="1">
    <location>
        <begin position="283"/>
        <end position="307"/>
    </location>
</feature>
<evidence type="ECO:0000313" key="2">
    <source>
        <dbReference type="EMBL" id="KAK8396040.1"/>
    </source>
</evidence>
<keyword evidence="3" id="KW-1185">Reference proteome</keyword>
<dbReference type="Proteomes" id="UP001487740">
    <property type="component" value="Unassembled WGS sequence"/>
</dbReference>
<name>A0AAW0U7M7_SCYPA</name>
<proteinExistence type="predicted"/>
<accession>A0AAW0U7M7</accession>
<feature type="compositionally biased region" description="Polar residues" evidence="1">
    <location>
        <begin position="204"/>
        <end position="224"/>
    </location>
</feature>
<gene>
    <name evidence="2" type="ORF">O3P69_005256</name>
</gene>
<protein>
    <submittedName>
        <fullName evidence="2">Uncharacterized protein</fullName>
    </submittedName>
</protein>
<feature type="compositionally biased region" description="Pro residues" evidence="1">
    <location>
        <begin position="108"/>
        <end position="117"/>
    </location>
</feature>
<dbReference type="AlphaFoldDB" id="A0AAW0U7M7"/>
<comment type="caution">
    <text evidence="2">The sequence shown here is derived from an EMBL/GenBank/DDBJ whole genome shotgun (WGS) entry which is preliminary data.</text>
</comment>
<feature type="compositionally biased region" description="Low complexity" evidence="1">
    <location>
        <begin position="80"/>
        <end position="107"/>
    </location>
</feature>
<feature type="compositionally biased region" description="Low complexity" evidence="1">
    <location>
        <begin position="388"/>
        <end position="410"/>
    </location>
</feature>
<evidence type="ECO:0000313" key="3">
    <source>
        <dbReference type="Proteomes" id="UP001487740"/>
    </source>
</evidence>
<feature type="region of interest" description="Disordered" evidence="1">
    <location>
        <begin position="30"/>
        <end position="339"/>
    </location>
</feature>
<feature type="compositionally biased region" description="Basic and acidic residues" evidence="1">
    <location>
        <begin position="225"/>
        <end position="236"/>
    </location>
</feature>